<reference evidence="2" key="1">
    <citation type="submission" date="2015-06" db="EMBL/GenBank/DDBJ databases">
        <authorList>
            <person name="Joergensen T."/>
        </authorList>
    </citation>
    <scope>NUCLEOTIDE SEQUENCE</scope>
    <source>
        <plasmid evidence="2">pRGRH0662</plasmid>
    </source>
</reference>
<dbReference type="AlphaFoldDB" id="A0A0H5Q2A2"/>
<feature type="transmembrane region" description="Helical" evidence="1">
    <location>
        <begin position="78"/>
        <end position="95"/>
    </location>
</feature>
<keyword evidence="2" id="KW-0614">Plasmid</keyword>
<reference evidence="2" key="2">
    <citation type="submission" date="2015-07" db="EMBL/GenBank/DDBJ databases">
        <title>Plasmids, circular viruses and viroids from rat gut.</title>
        <authorList>
            <person name="Jorgensen T.J."/>
            <person name="Hansen M.A."/>
            <person name="Xu Z."/>
            <person name="Tabak M.A."/>
            <person name="Sorensen S.J."/>
            <person name="Hansen L.H."/>
        </authorList>
    </citation>
    <scope>NUCLEOTIDE SEQUENCE</scope>
    <source>
        <plasmid evidence="2">pRGRH0662</plasmid>
    </source>
</reference>
<dbReference type="EMBL" id="LN853285">
    <property type="protein sequence ID" value="CRY95549.1"/>
    <property type="molecule type" value="Genomic_DNA"/>
</dbReference>
<evidence type="ECO:0000256" key="1">
    <source>
        <dbReference type="SAM" id="Phobius"/>
    </source>
</evidence>
<geneLocation type="plasmid" evidence="2">
    <name>pRGRH0662</name>
</geneLocation>
<feature type="transmembrane region" description="Helical" evidence="1">
    <location>
        <begin position="15"/>
        <end position="35"/>
    </location>
</feature>
<evidence type="ECO:0000313" key="2">
    <source>
        <dbReference type="EMBL" id="CRY95549.1"/>
    </source>
</evidence>
<organism evidence="2">
    <name type="scientific">uncultured prokaryote</name>
    <dbReference type="NCBI Taxonomy" id="198431"/>
    <lineage>
        <taxon>unclassified sequences</taxon>
        <taxon>environmental samples</taxon>
    </lineage>
</organism>
<feature type="transmembrane region" description="Helical" evidence="1">
    <location>
        <begin position="47"/>
        <end position="66"/>
    </location>
</feature>
<proteinExistence type="predicted"/>
<keyword evidence="1" id="KW-0812">Transmembrane</keyword>
<sequence length="96" mass="10722">MQKSDVFFKDFKTSFIVAGLAFTVFFAMAIFFELAMGAILKIEPSQARISLFVGFFMLVGVGFFLFSKNRLGNKVGGIVVTAILSAVFLSLKFYYF</sequence>
<name>A0A0H5Q2A2_9ZZZZ</name>
<protein>
    <submittedName>
        <fullName evidence="2">Uncharacterized protein</fullName>
    </submittedName>
</protein>
<keyword evidence="1" id="KW-1133">Transmembrane helix</keyword>
<accession>A0A0H5Q2A2</accession>
<keyword evidence="1" id="KW-0472">Membrane</keyword>